<protein>
    <submittedName>
        <fullName evidence="1">Uncharacterized protein</fullName>
    </submittedName>
</protein>
<name>A0A426Z3H2_ENSVE</name>
<comment type="caution">
    <text evidence="1">The sequence shown here is derived from an EMBL/GenBank/DDBJ whole genome shotgun (WGS) entry which is preliminary data.</text>
</comment>
<evidence type="ECO:0000313" key="1">
    <source>
        <dbReference type="EMBL" id="RRT58518.1"/>
    </source>
</evidence>
<evidence type="ECO:0000313" key="2">
    <source>
        <dbReference type="Proteomes" id="UP000287651"/>
    </source>
</evidence>
<accession>A0A426Z3H2</accession>
<gene>
    <name evidence="1" type="ORF">B296_00029812</name>
</gene>
<reference evidence="1 2" key="1">
    <citation type="journal article" date="2014" name="Agronomy (Basel)">
        <title>A Draft Genome Sequence for Ensete ventricosum, the Drought-Tolerant Tree Against Hunger.</title>
        <authorList>
            <person name="Harrison J."/>
            <person name="Moore K.A."/>
            <person name="Paszkiewicz K."/>
            <person name="Jones T."/>
            <person name="Grant M."/>
            <person name="Ambacheew D."/>
            <person name="Muzemil S."/>
            <person name="Studholme D.J."/>
        </authorList>
    </citation>
    <scope>NUCLEOTIDE SEQUENCE [LARGE SCALE GENOMIC DNA]</scope>
</reference>
<organism evidence="1 2">
    <name type="scientific">Ensete ventricosum</name>
    <name type="common">Abyssinian banana</name>
    <name type="synonym">Musa ensete</name>
    <dbReference type="NCBI Taxonomy" id="4639"/>
    <lineage>
        <taxon>Eukaryota</taxon>
        <taxon>Viridiplantae</taxon>
        <taxon>Streptophyta</taxon>
        <taxon>Embryophyta</taxon>
        <taxon>Tracheophyta</taxon>
        <taxon>Spermatophyta</taxon>
        <taxon>Magnoliopsida</taxon>
        <taxon>Liliopsida</taxon>
        <taxon>Zingiberales</taxon>
        <taxon>Musaceae</taxon>
        <taxon>Ensete</taxon>
    </lineage>
</organism>
<dbReference type="EMBL" id="AMZH03008639">
    <property type="protein sequence ID" value="RRT58518.1"/>
    <property type="molecule type" value="Genomic_DNA"/>
</dbReference>
<proteinExistence type="predicted"/>
<dbReference type="AlphaFoldDB" id="A0A426Z3H2"/>
<dbReference type="Proteomes" id="UP000287651">
    <property type="component" value="Unassembled WGS sequence"/>
</dbReference>
<sequence>MASLTKVYISTAHDCTTPRQSNKNNGLILFVPKATAVELTLRCFNAWHDSLEKEMSFAYGLTPLSRATLADMNTAPQLPRGRPFHSMVEDTGVTDETIVVGRTQLRHGSFSTIMSNSYRQAVEI</sequence>